<reference evidence="1" key="2">
    <citation type="journal article" date="2021" name="Data Brief">
        <title>Draft genome sequence data of the facultative, thermophilic, xylanolytic bacterium Paenibacillus sp. strain DA-C8.</title>
        <authorList>
            <person name="Chhe C."/>
            <person name="Uke A."/>
            <person name="Baramee S."/>
            <person name="Ungkulpasvich U."/>
            <person name="Tachaapaikoon C."/>
            <person name="Pason P."/>
            <person name="Waeonukul R."/>
            <person name="Ratanakhanokchai K."/>
            <person name="Kosugi A."/>
        </authorList>
    </citation>
    <scope>NUCLEOTIDE SEQUENCE</scope>
    <source>
        <strain evidence="1">DA-C8</strain>
    </source>
</reference>
<evidence type="ECO:0000313" key="1">
    <source>
        <dbReference type="EMBL" id="GFR38311.1"/>
    </source>
</evidence>
<dbReference type="InterPro" id="IPR027417">
    <property type="entry name" value="P-loop_NTPase"/>
</dbReference>
<evidence type="ECO:0000313" key="2">
    <source>
        <dbReference type="Proteomes" id="UP000654993"/>
    </source>
</evidence>
<name>A0A916QGZ4_9BACL</name>
<accession>A0A916QGZ4</accession>
<dbReference type="Gene3D" id="3.40.50.300">
    <property type="entry name" value="P-loop containing nucleotide triphosphate hydrolases"/>
    <property type="match status" value="2"/>
</dbReference>
<comment type="caution">
    <text evidence="1">The sequence shown here is derived from an EMBL/GenBank/DDBJ whole genome shotgun (WGS) entry which is preliminary data.</text>
</comment>
<organism evidence="1 2">
    <name type="scientific">Insulibacter thermoxylanivorax</name>
    <dbReference type="NCBI Taxonomy" id="2749268"/>
    <lineage>
        <taxon>Bacteria</taxon>
        <taxon>Bacillati</taxon>
        <taxon>Bacillota</taxon>
        <taxon>Bacilli</taxon>
        <taxon>Bacillales</taxon>
        <taxon>Paenibacillaceae</taxon>
        <taxon>Insulibacter</taxon>
    </lineage>
</organism>
<dbReference type="AlphaFoldDB" id="A0A916QGZ4"/>
<dbReference type="RefSeq" id="WP_200966553.1">
    <property type="nucleotide sequence ID" value="NZ_BMAQ01000014.1"/>
</dbReference>
<dbReference type="SUPFAM" id="SSF52540">
    <property type="entry name" value="P-loop containing nucleoside triphosphate hydrolases"/>
    <property type="match status" value="2"/>
</dbReference>
<protein>
    <submittedName>
        <fullName evidence="1">Uncharacterized protein</fullName>
    </submittedName>
</protein>
<proteinExistence type="predicted"/>
<dbReference type="Proteomes" id="UP000654993">
    <property type="component" value="Unassembled WGS sequence"/>
</dbReference>
<reference evidence="1" key="1">
    <citation type="submission" date="2020-08" db="EMBL/GenBank/DDBJ databases">
        <authorList>
            <person name="Uke A."/>
            <person name="Chhe C."/>
            <person name="Baramee S."/>
            <person name="Kosugi A."/>
        </authorList>
    </citation>
    <scope>NUCLEOTIDE SEQUENCE</scope>
    <source>
        <strain evidence="1">DA-C8</strain>
    </source>
</reference>
<dbReference type="EMBL" id="BMAQ01000014">
    <property type="protein sequence ID" value="GFR38311.1"/>
    <property type="molecule type" value="Genomic_DNA"/>
</dbReference>
<keyword evidence="2" id="KW-1185">Reference proteome</keyword>
<gene>
    <name evidence="1" type="ORF">PRECH8_16070</name>
</gene>
<sequence>MTNRVQGSALHYFAEGNTARGSVSLFDSSLQDLDRIYILKGSPGSGKSTLIQRIARTWRDRGYEVWLLHCARDHTSLDGVIIPQLKAGIVDGTPPHVVEPRLPGAVEEYIHLSEAWDAHFLRQQRDQLMRIQDEIDRCYAEAYAGFAEALQVHDEWEAIYIEHMDFAAADRLAERYIELLFADKKRKEGPSRANHRFLGAATPIGAVDYVPSLTRGLPRRYFIKGRPGSGKSTMLKRLAKEAGERGFDVEVYHCGFDPNSVDMIIVRELGLAVFDSTQPHEYHPERSGDTIIDMYTACIKPGTDERFAQRLQDIESRYRTKMKHSTQLLAEANRLHRKLEAIYSQAMDFNLVNQIREQIEKQLQEIANSL</sequence>